<evidence type="ECO:0000256" key="2">
    <source>
        <dbReference type="ARBA" id="ARBA00004496"/>
    </source>
</evidence>
<dbReference type="Proteomes" id="UP000078492">
    <property type="component" value="Unassembled WGS sequence"/>
</dbReference>
<keyword evidence="5" id="KW-0597">Phosphoprotein</keyword>
<keyword evidence="8" id="KW-0663">Pyridoxal phosphate</keyword>
<evidence type="ECO:0000256" key="17">
    <source>
        <dbReference type="ARBA" id="ARBA00080231"/>
    </source>
</evidence>
<sequence length="818" mass="91587">RGVGMLDTQESSASMRFQPISLCRGMASNAVTTTATSNPRDKVLTENNVFVNLRKMEYAVRGPLFTRALEIEKELQKSFLNLFNERIDDKPSGVLIPIPQYPLYSATLAEFGLAQIGYYLDEDNKWSLEVGELERALRKVKDTCNPRVLVVINPGNPTGQVLTRKNIENVIRFAHKHHLFLLADEVYQDNIYDKDSAFHSFKKVITEMGEPYSKMELASFMSISKGYMGECGIRGGYAEIINMDPKVMKVLLRSISTIYPTVLGQIVLNVVMTPPRSNEPSFELFQKEKEKILRSLAEKSQLIDDILNSIPGYKANPPMGAMYAFPRFELPSKAIEAARAKGQEPDVFYASELLENTGILVLPGSYFGQIPACFSLQGIDKPFKEVIKANVGDAHAMGQQPITFLRQVLTLTVSPNLLDDPSYPEDAKDRARLVLGGCKGGSVGSYSESAGIECIRKHVAHYIQERDGGISCDYHNVILSNGASDGIKSFLKLFNERINDKPSGILIPIPQYPLYSATLAEFGLAQIGYYLDEDNKWSLEVSELERTLREVKNTCNPRVLVVINPGNPTGQVLTRKNIENVIRFAHKHHLFLLADEVYQDNIYDKDSAFHSFKKVMTEMGEPYSKMELASFMSISKGYMGECGIRGGYAEIINMDPEVMKVLLKSISAMLCPTVLGQVVMDVVVNPPRPNEPSYQQFQKEKKETLRSLAERSQLVVDTLNSIPGYKANPPMGAMYVFPRFELPPKAIEAARAKGQEPDVFYAFKLLESTGICVIPGSGFGQIPGTYHFRTTILPQKEKIKTMLEALKQFHIKFLKEYS</sequence>
<feature type="non-terminal residue" evidence="20">
    <location>
        <position position="1"/>
    </location>
</feature>
<gene>
    <name evidence="20" type="ORF">ALC57_01260</name>
</gene>
<comment type="catalytic activity">
    <reaction evidence="13">
        <text>L-alanine + 2-oxoglutarate = pyruvate + L-glutamate</text>
        <dbReference type="Rhea" id="RHEA:19453"/>
        <dbReference type="ChEBI" id="CHEBI:15361"/>
        <dbReference type="ChEBI" id="CHEBI:16810"/>
        <dbReference type="ChEBI" id="CHEBI:29985"/>
        <dbReference type="ChEBI" id="CHEBI:57972"/>
        <dbReference type="EC" id="2.6.1.2"/>
    </reaction>
</comment>
<dbReference type="EC" id="2.6.1.2" evidence="12"/>
<dbReference type="InterPro" id="IPR004839">
    <property type="entry name" value="Aminotransferase_I/II_large"/>
</dbReference>
<dbReference type="Pfam" id="PF00155">
    <property type="entry name" value="Aminotran_1_2"/>
    <property type="match status" value="2"/>
</dbReference>
<evidence type="ECO:0000313" key="21">
    <source>
        <dbReference type="Proteomes" id="UP000078492"/>
    </source>
</evidence>
<dbReference type="GO" id="GO:0030170">
    <property type="term" value="F:pyridoxal phosphate binding"/>
    <property type="evidence" value="ECO:0007669"/>
    <property type="project" value="InterPro"/>
</dbReference>
<evidence type="ECO:0000256" key="7">
    <source>
        <dbReference type="ARBA" id="ARBA00022679"/>
    </source>
</evidence>
<comment type="similarity">
    <text evidence="11">Belongs to the class-I pyridoxal-phosphate-dependent aminotransferase family. Alanine aminotransferase subfamily.</text>
</comment>
<dbReference type="FunFam" id="3.40.640.10:FF:000236">
    <property type="entry name" value="Alanine aminotransferase 2"/>
    <property type="match status" value="1"/>
</dbReference>
<evidence type="ECO:0000256" key="5">
    <source>
        <dbReference type="ARBA" id="ARBA00022553"/>
    </source>
</evidence>
<evidence type="ECO:0000256" key="9">
    <source>
        <dbReference type="ARBA" id="ARBA00022990"/>
    </source>
</evidence>
<evidence type="ECO:0000256" key="14">
    <source>
        <dbReference type="ARBA" id="ARBA00059280"/>
    </source>
</evidence>
<dbReference type="GO" id="GO:0005615">
    <property type="term" value="C:extracellular space"/>
    <property type="evidence" value="ECO:0007669"/>
    <property type="project" value="UniProtKB-ARBA"/>
</dbReference>
<reference evidence="20 21" key="1">
    <citation type="submission" date="2015-09" db="EMBL/GenBank/DDBJ databases">
        <title>Trachymyrmex cornetzi WGS genome.</title>
        <authorList>
            <person name="Nygaard S."/>
            <person name="Hu H."/>
            <person name="Boomsma J."/>
            <person name="Zhang G."/>
        </authorList>
    </citation>
    <scope>NUCLEOTIDE SEQUENCE [LARGE SCALE GENOMIC DNA]</scope>
    <source>
        <strain evidence="20">Tcor2-1</strain>
        <tissue evidence="20">Whole body</tissue>
    </source>
</reference>
<evidence type="ECO:0000256" key="1">
    <source>
        <dbReference type="ARBA" id="ARBA00001933"/>
    </source>
</evidence>
<keyword evidence="9" id="KW-0007">Acetylation</keyword>
<comment type="subcellular location">
    <subcellularLocation>
        <location evidence="2">Cytoplasm</location>
    </subcellularLocation>
</comment>
<dbReference type="InterPro" id="IPR015422">
    <property type="entry name" value="PyrdxlP-dep_Trfase_small"/>
</dbReference>
<evidence type="ECO:0000256" key="4">
    <source>
        <dbReference type="ARBA" id="ARBA00022490"/>
    </source>
</evidence>
<protein>
    <recommendedName>
        <fullName evidence="15">Alanine aminotransferase 1</fullName>
        <ecNumber evidence="12">2.6.1.2</ecNumber>
    </recommendedName>
    <alternativeName>
        <fullName evidence="17">Glutamate pyruvate transaminase 1</fullName>
    </alternativeName>
    <alternativeName>
        <fullName evidence="16">Glutamic--alanine transaminase 1</fullName>
    </alternativeName>
    <alternativeName>
        <fullName evidence="18">Glutamic--pyruvic transaminase 1</fullName>
    </alternativeName>
</protein>
<dbReference type="PANTHER" id="PTHR11751:SF29">
    <property type="entry name" value="ALANINE TRANSAMINASE"/>
    <property type="match status" value="1"/>
</dbReference>
<accession>A0A151JQ27</accession>
<organism evidence="20 21">
    <name type="scientific">Trachymyrmex cornetzi</name>
    <dbReference type="NCBI Taxonomy" id="471704"/>
    <lineage>
        <taxon>Eukaryota</taxon>
        <taxon>Metazoa</taxon>
        <taxon>Ecdysozoa</taxon>
        <taxon>Arthropoda</taxon>
        <taxon>Hexapoda</taxon>
        <taxon>Insecta</taxon>
        <taxon>Pterygota</taxon>
        <taxon>Neoptera</taxon>
        <taxon>Endopterygota</taxon>
        <taxon>Hymenoptera</taxon>
        <taxon>Apocrita</taxon>
        <taxon>Aculeata</taxon>
        <taxon>Formicoidea</taxon>
        <taxon>Formicidae</taxon>
        <taxon>Myrmicinae</taxon>
        <taxon>Trachymyrmex</taxon>
    </lineage>
</organism>
<proteinExistence type="inferred from homology"/>
<evidence type="ECO:0000256" key="13">
    <source>
        <dbReference type="ARBA" id="ARBA00047412"/>
    </source>
</evidence>
<dbReference type="Gene3D" id="3.90.1150.10">
    <property type="entry name" value="Aspartate Aminotransferase, domain 1"/>
    <property type="match status" value="2"/>
</dbReference>
<evidence type="ECO:0000256" key="8">
    <source>
        <dbReference type="ARBA" id="ARBA00022898"/>
    </source>
</evidence>
<dbReference type="InterPro" id="IPR015421">
    <property type="entry name" value="PyrdxlP-dep_Trfase_major"/>
</dbReference>
<dbReference type="Gene3D" id="3.40.640.10">
    <property type="entry name" value="Type I PLP-dependent aspartate aminotransferase-like (Major domain)"/>
    <property type="match status" value="2"/>
</dbReference>
<dbReference type="FunFam" id="3.40.640.10:FF:000012">
    <property type="entry name" value="alanine aminotransferase 2"/>
    <property type="match status" value="1"/>
</dbReference>
<evidence type="ECO:0000256" key="12">
    <source>
        <dbReference type="ARBA" id="ARBA00026106"/>
    </source>
</evidence>
<name>A0A151JQ27_9HYME</name>
<dbReference type="InterPro" id="IPR015424">
    <property type="entry name" value="PyrdxlP-dep_Trfase"/>
</dbReference>
<dbReference type="GO" id="GO:0005737">
    <property type="term" value="C:cytoplasm"/>
    <property type="evidence" value="ECO:0007669"/>
    <property type="project" value="UniProtKB-SubCell"/>
</dbReference>
<evidence type="ECO:0000259" key="19">
    <source>
        <dbReference type="Pfam" id="PF00155"/>
    </source>
</evidence>
<evidence type="ECO:0000256" key="15">
    <source>
        <dbReference type="ARBA" id="ARBA00074120"/>
    </source>
</evidence>
<dbReference type="Gene3D" id="1.10.287.1970">
    <property type="match status" value="1"/>
</dbReference>
<evidence type="ECO:0000313" key="20">
    <source>
        <dbReference type="EMBL" id="KYN29299.1"/>
    </source>
</evidence>
<feature type="domain" description="Aminotransferase class I/classII large" evidence="19">
    <location>
        <begin position="92"/>
        <end position="373"/>
    </location>
</feature>
<dbReference type="SUPFAM" id="SSF53383">
    <property type="entry name" value="PLP-dependent transferases"/>
    <property type="match status" value="2"/>
</dbReference>
<dbReference type="FunFam" id="1.10.287.1970:FF:000001">
    <property type="entry name" value="Alanine aminotransferase 2"/>
    <property type="match status" value="1"/>
</dbReference>
<evidence type="ECO:0000256" key="18">
    <source>
        <dbReference type="ARBA" id="ARBA00082842"/>
    </source>
</evidence>
<dbReference type="GO" id="GO:0042853">
    <property type="term" value="P:L-alanine catabolic process"/>
    <property type="evidence" value="ECO:0007669"/>
    <property type="project" value="UniProtKB-UniPathway"/>
</dbReference>
<comment type="cofactor">
    <cofactor evidence="1">
        <name>pyridoxal 5'-phosphate</name>
        <dbReference type="ChEBI" id="CHEBI:597326"/>
    </cofactor>
</comment>
<comment type="pathway">
    <text evidence="10">Amino-acid degradation; L-alanine degradation via transaminase pathway; pyruvate from L-alanine: step 1/1.</text>
</comment>
<dbReference type="InterPro" id="IPR045088">
    <property type="entry name" value="ALAT1/2-like"/>
</dbReference>
<evidence type="ECO:0000256" key="6">
    <source>
        <dbReference type="ARBA" id="ARBA00022576"/>
    </source>
</evidence>
<dbReference type="CDD" id="cd00609">
    <property type="entry name" value="AAT_like"/>
    <property type="match status" value="2"/>
</dbReference>
<feature type="domain" description="Aminotransferase class I/classII large" evidence="19">
    <location>
        <begin position="439"/>
        <end position="806"/>
    </location>
</feature>
<dbReference type="PANTHER" id="PTHR11751">
    <property type="entry name" value="ALANINE AMINOTRANSFERASE"/>
    <property type="match status" value="1"/>
</dbReference>
<keyword evidence="4" id="KW-0963">Cytoplasm</keyword>
<dbReference type="EMBL" id="KQ978684">
    <property type="protein sequence ID" value="KYN29299.1"/>
    <property type="molecule type" value="Genomic_DNA"/>
</dbReference>
<dbReference type="AlphaFoldDB" id="A0A151JQ27"/>
<dbReference type="UniPathway" id="UPA00528">
    <property type="reaction ID" value="UER00586"/>
</dbReference>
<comment type="function">
    <text evidence="14">Catalyzes the reversible transamination between alanine and 2-oxoglutarate to form pyruvate and glutamate. Participates in cellular nitrogen metabolism and also in liver gluconeogenesis starting with precursors transported from skeletal muscles.</text>
</comment>
<dbReference type="FunFam" id="3.90.1150.10:FF:000010">
    <property type="entry name" value="Alanine aminotransferase 2"/>
    <property type="match status" value="1"/>
</dbReference>
<evidence type="ECO:0000256" key="11">
    <source>
        <dbReference type="ARBA" id="ARBA00025785"/>
    </source>
</evidence>
<comment type="subunit">
    <text evidence="3">Homodimer.</text>
</comment>
<dbReference type="STRING" id="471704.A0A151JQ27"/>
<evidence type="ECO:0000256" key="3">
    <source>
        <dbReference type="ARBA" id="ARBA00011738"/>
    </source>
</evidence>
<keyword evidence="7 20" id="KW-0808">Transferase</keyword>
<keyword evidence="21" id="KW-1185">Reference proteome</keyword>
<evidence type="ECO:0000256" key="16">
    <source>
        <dbReference type="ARBA" id="ARBA00076222"/>
    </source>
</evidence>
<keyword evidence="6 20" id="KW-0032">Aminotransferase</keyword>
<dbReference type="GO" id="GO:0004021">
    <property type="term" value="F:L-alanine:2-oxoglutarate aminotransferase activity"/>
    <property type="evidence" value="ECO:0007669"/>
    <property type="project" value="UniProtKB-EC"/>
</dbReference>
<evidence type="ECO:0000256" key="10">
    <source>
        <dbReference type="ARBA" id="ARBA00025708"/>
    </source>
</evidence>